<dbReference type="InterPro" id="IPR037185">
    <property type="entry name" value="EmrE-like"/>
</dbReference>
<feature type="domain" description="EamA" evidence="7">
    <location>
        <begin position="189"/>
        <end position="324"/>
    </location>
</feature>
<dbReference type="InterPro" id="IPR000620">
    <property type="entry name" value="EamA_dom"/>
</dbReference>
<evidence type="ECO:0000256" key="4">
    <source>
        <dbReference type="ARBA" id="ARBA00022989"/>
    </source>
</evidence>
<dbReference type="OrthoDB" id="670984at2759"/>
<proteinExistence type="inferred from homology"/>
<feature type="transmembrane region" description="Helical" evidence="6">
    <location>
        <begin position="81"/>
        <end position="103"/>
    </location>
</feature>
<feature type="transmembrane region" description="Helical" evidence="6">
    <location>
        <begin position="20"/>
        <end position="40"/>
    </location>
</feature>
<feature type="transmembrane region" description="Helical" evidence="6">
    <location>
        <begin position="46"/>
        <end position="69"/>
    </location>
</feature>
<dbReference type="SUPFAM" id="SSF103481">
    <property type="entry name" value="Multidrug resistance efflux transporter EmrE"/>
    <property type="match status" value="2"/>
</dbReference>
<gene>
    <name evidence="9" type="primary">LOC113874404</name>
</gene>
<feature type="transmembrane region" description="Helical" evidence="6">
    <location>
        <begin position="218"/>
        <end position="237"/>
    </location>
</feature>
<comment type="subcellular location">
    <subcellularLocation>
        <location evidence="1 6">Membrane</location>
        <topology evidence="1 6">Multi-pass membrane protein</topology>
    </subcellularLocation>
</comment>
<dbReference type="PANTHER" id="PTHR31218">
    <property type="entry name" value="WAT1-RELATED PROTEIN"/>
    <property type="match status" value="1"/>
</dbReference>
<dbReference type="AlphaFoldDB" id="A0A8B8MLE4"/>
<dbReference type="InterPro" id="IPR030184">
    <property type="entry name" value="WAT1-related"/>
</dbReference>
<evidence type="ECO:0000256" key="1">
    <source>
        <dbReference type="ARBA" id="ARBA00004141"/>
    </source>
</evidence>
<organism evidence="8 9">
    <name type="scientific">Abrus precatorius</name>
    <name type="common">Indian licorice</name>
    <name type="synonym">Glycine abrus</name>
    <dbReference type="NCBI Taxonomy" id="3816"/>
    <lineage>
        <taxon>Eukaryota</taxon>
        <taxon>Viridiplantae</taxon>
        <taxon>Streptophyta</taxon>
        <taxon>Embryophyta</taxon>
        <taxon>Tracheophyta</taxon>
        <taxon>Spermatophyta</taxon>
        <taxon>Magnoliopsida</taxon>
        <taxon>eudicotyledons</taxon>
        <taxon>Gunneridae</taxon>
        <taxon>Pentapetalae</taxon>
        <taxon>rosids</taxon>
        <taxon>fabids</taxon>
        <taxon>Fabales</taxon>
        <taxon>Fabaceae</taxon>
        <taxon>Papilionoideae</taxon>
        <taxon>50 kb inversion clade</taxon>
        <taxon>NPAAA clade</taxon>
        <taxon>indigoferoid/millettioid clade</taxon>
        <taxon>Abreae</taxon>
        <taxon>Abrus</taxon>
    </lineage>
</organism>
<feature type="transmembrane region" description="Helical" evidence="6">
    <location>
        <begin position="257"/>
        <end position="278"/>
    </location>
</feature>
<feature type="transmembrane region" description="Helical" evidence="6">
    <location>
        <begin position="115"/>
        <end position="132"/>
    </location>
</feature>
<name>A0A8B8MLE4_ABRPR</name>
<dbReference type="Proteomes" id="UP000694853">
    <property type="component" value="Unplaced"/>
</dbReference>
<dbReference type="GO" id="GO:0016020">
    <property type="term" value="C:membrane"/>
    <property type="evidence" value="ECO:0007669"/>
    <property type="project" value="UniProtKB-SubCell"/>
</dbReference>
<keyword evidence="3 6" id="KW-0812">Transmembrane</keyword>
<keyword evidence="8" id="KW-1185">Reference proteome</keyword>
<comment type="similarity">
    <text evidence="2 6">Belongs to the drug/metabolite transporter (DMT) superfamily. Plant drug/metabolite exporter (P-DME) (TC 2.A.7.4) family.</text>
</comment>
<keyword evidence="4 6" id="KW-1133">Transmembrane helix</keyword>
<dbReference type="KEGG" id="aprc:113874404"/>
<dbReference type="GeneID" id="113874404"/>
<evidence type="ECO:0000256" key="3">
    <source>
        <dbReference type="ARBA" id="ARBA00022692"/>
    </source>
</evidence>
<feature type="transmembrane region" description="Helical" evidence="6">
    <location>
        <begin position="309"/>
        <end position="328"/>
    </location>
</feature>
<evidence type="ECO:0000259" key="7">
    <source>
        <dbReference type="Pfam" id="PF00892"/>
    </source>
</evidence>
<reference evidence="9" key="2">
    <citation type="submission" date="2025-08" db="UniProtKB">
        <authorList>
            <consortium name="RefSeq"/>
        </authorList>
    </citation>
    <scope>IDENTIFICATION</scope>
    <source>
        <tissue evidence="9">Young leaves</tissue>
    </source>
</reference>
<keyword evidence="5 6" id="KW-0472">Membrane</keyword>
<accession>A0A8B8MLE4</accession>
<evidence type="ECO:0000256" key="6">
    <source>
        <dbReference type="RuleBase" id="RU363077"/>
    </source>
</evidence>
<evidence type="ECO:0000256" key="5">
    <source>
        <dbReference type="ARBA" id="ARBA00023136"/>
    </source>
</evidence>
<evidence type="ECO:0000313" key="9">
    <source>
        <dbReference type="RefSeq" id="XP_027368427.1"/>
    </source>
</evidence>
<feature type="transmembrane region" description="Helical" evidence="6">
    <location>
        <begin position="184"/>
        <end position="206"/>
    </location>
</feature>
<feature type="domain" description="EamA" evidence="7">
    <location>
        <begin position="20"/>
        <end position="153"/>
    </location>
</feature>
<evidence type="ECO:0000313" key="8">
    <source>
        <dbReference type="Proteomes" id="UP000694853"/>
    </source>
</evidence>
<reference evidence="8" key="1">
    <citation type="journal article" date="2019" name="Toxins">
        <title>Detection of Abrin-Like and Prepropulchellin-Like Toxin Genes and Transcripts Using Whole Genome Sequencing and Full-Length Transcript Sequencing of Abrus precatorius.</title>
        <authorList>
            <person name="Hovde B.T."/>
            <person name="Daligault H.E."/>
            <person name="Hanschen E.R."/>
            <person name="Kunde Y.A."/>
            <person name="Johnson M.B."/>
            <person name="Starkenburg S.R."/>
            <person name="Johnson S.L."/>
        </authorList>
    </citation>
    <scope>NUCLEOTIDE SEQUENCE [LARGE SCALE GENOMIC DNA]</scope>
</reference>
<protein>
    <recommendedName>
        <fullName evidence="6">WAT1-related protein</fullName>
    </recommendedName>
</protein>
<evidence type="ECO:0000256" key="2">
    <source>
        <dbReference type="ARBA" id="ARBA00007635"/>
    </source>
</evidence>
<sequence length="384" mass="42113">METKKRKGTLKEWFASSQALLSMLLVQIFMTGLQLLARAALVQGSFILALVSYRHIVAAICVAPFAFYFERGRTKKFTFEVWFLLFINAMLGMTMAQGFFYYGLRDTSATYSVNFLNLIPICTFFVSVICRMEKLRLQTWAGKAKSIGAIMCVGGALTSSLYRGKEFYLGHRNHHTSTAAVHKTNMLCGTFFLIGSSFSYSLWFIAQVKLLKVFPLRCWGIMMTCIFAAIQGAIIGVCIDTSKAAWRIEWNLQLATIVYSGALATAAAFCLVSWAIALKGPTYPPMFNPLTLVFVAFAEAIFLGEPLSVGTLLGVVLIMLGLYSFLWGKSNETVLMAQPTPNIAASEVASMTNLPAGVQSTATVAPSSSPVSSVVLEIERTNPN</sequence>
<dbReference type="Pfam" id="PF00892">
    <property type="entry name" value="EamA"/>
    <property type="match status" value="2"/>
</dbReference>
<dbReference type="RefSeq" id="XP_027368427.1">
    <property type="nucleotide sequence ID" value="XM_027512626.1"/>
</dbReference>
<dbReference type="GO" id="GO:0022857">
    <property type="term" value="F:transmembrane transporter activity"/>
    <property type="evidence" value="ECO:0007669"/>
    <property type="project" value="InterPro"/>
</dbReference>